<protein>
    <submittedName>
        <fullName evidence="2">Uncharacterized protein</fullName>
    </submittedName>
</protein>
<reference evidence="3" key="2">
    <citation type="submission" date="2015-01" db="EMBL/GenBank/DDBJ databases">
        <title>Evolutionary Origins and Diversification of the Mycorrhizal Mutualists.</title>
        <authorList>
            <consortium name="DOE Joint Genome Institute"/>
            <consortium name="Mycorrhizal Genomics Consortium"/>
            <person name="Kohler A."/>
            <person name="Kuo A."/>
            <person name="Nagy L.G."/>
            <person name="Floudas D."/>
            <person name="Copeland A."/>
            <person name="Barry K.W."/>
            <person name="Cichocki N."/>
            <person name="Veneault-Fourrey C."/>
            <person name="LaButti K."/>
            <person name="Lindquist E.A."/>
            <person name="Lipzen A."/>
            <person name="Lundell T."/>
            <person name="Morin E."/>
            <person name="Murat C."/>
            <person name="Riley R."/>
            <person name="Ohm R."/>
            <person name="Sun H."/>
            <person name="Tunlid A."/>
            <person name="Henrissat B."/>
            <person name="Grigoriev I.V."/>
            <person name="Hibbett D.S."/>
            <person name="Martin F."/>
        </authorList>
    </citation>
    <scope>NUCLEOTIDE SEQUENCE [LARGE SCALE GENOMIC DNA]</scope>
    <source>
        <strain evidence="3">UH-Slu-Lm8-n1</strain>
    </source>
</reference>
<name>A0A0D0ABM2_9AGAM</name>
<accession>A0A0D0ABM2</accession>
<dbReference type="AlphaFoldDB" id="A0A0D0ABM2"/>
<evidence type="ECO:0000313" key="2">
    <source>
        <dbReference type="EMBL" id="KIK35449.1"/>
    </source>
</evidence>
<dbReference type="InParanoid" id="A0A0D0ABM2"/>
<sequence>MCSSLVVAIINLVITESYDINLLVLILMVFLSARTISRALSPCSSIFSHFPFLLTNTPLLTRCLEMCLSFILRGAHRDHLPQPKPTMILAESSALYTVVECLSLSSHSYDHTACFGDRFTIGQVPVLSRYC</sequence>
<dbReference type="Proteomes" id="UP000054485">
    <property type="component" value="Unassembled WGS sequence"/>
</dbReference>
<feature type="transmembrane region" description="Helical" evidence="1">
    <location>
        <begin position="6"/>
        <end position="31"/>
    </location>
</feature>
<keyword evidence="3" id="KW-1185">Reference proteome</keyword>
<keyword evidence="1" id="KW-1133">Transmembrane helix</keyword>
<keyword evidence="1" id="KW-0472">Membrane</keyword>
<proteinExistence type="predicted"/>
<evidence type="ECO:0000256" key="1">
    <source>
        <dbReference type="SAM" id="Phobius"/>
    </source>
</evidence>
<reference evidence="2 3" key="1">
    <citation type="submission" date="2014-04" db="EMBL/GenBank/DDBJ databases">
        <authorList>
            <consortium name="DOE Joint Genome Institute"/>
            <person name="Kuo A."/>
            <person name="Ruytinx J."/>
            <person name="Rineau F."/>
            <person name="Colpaert J."/>
            <person name="Kohler A."/>
            <person name="Nagy L.G."/>
            <person name="Floudas D."/>
            <person name="Copeland A."/>
            <person name="Barry K.W."/>
            <person name="Cichocki N."/>
            <person name="Veneault-Fourrey C."/>
            <person name="LaButti K."/>
            <person name="Lindquist E.A."/>
            <person name="Lipzen A."/>
            <person name="Lundell T."/>
            <person name="Morin E."/>
            <person name="Murat C."/>
            <person name="Sun H."/>
            <person name="Tunlid A."/>
            <person name="Henrissat B."/>
            <person name="Grigoriev I.V."/>
            <person name="Hibbett D.S."/>
            <person name="Martin F."/>
            <person name="Nordberg H.P."/>
            <person name="Cantor M.N."/>
            <person name="Hua S.X."/>
        </authorList>
    </citation>
    <scope>NUCLEOTIDE SEQUENCE [LARGE SCALE GENOMIC DNA]</scope>
    <source>
        <strain evidence="2 3">UH-Slu-Lm8-n1</strain>
    </source>
</reference>
<dbReference type="EMBL" id="KN835623">
    <property type="protein sequence ID" value="KIK35449.1"/>
    <property type="molecule type" value="Genomic_DNA"/>
</dbReference>
<keyword evidence="1" id="KW-0812">Transmembrane</keyword>
<evidence type="ECO:0000313" key="3">
    <source>
        <dbReference type="Proteomes" id="UP000054485"/>
    </source>
</evidence>
<dbReference type="HOGENOM" id="CLU_1928995_0_0_1"/>
<organism evidence="2 3">
    <name type="scientific">Suillus luteus UH-Slu-Lm8-n1</name>
    <dbReference type="NCBI Taxonomy" id="930992"/>
    <lineage>
        <taxon>Eukaryota</taxon>
        <taxon>Fungi</taxon>
        <taxon>Dikarya</taxon>
        <taxon>Basidiomycota</taxon>
        <taxon>Agaricomycotina</taxon>
        <taxon>Agaricomycetes</taxon>
        <taxon>Agaricomycetidae</taxon>
        <taxon>Boletales</taxon>
        <taxon>Suillineae</taxon>
        <taxon>Suillaceae</taxon>
        <taxon>Suillus</taxon>
    </lineage>
</organism>
<gene>
    <name evidence="2" type="ORF">CY34DRAFT_574589</name>
</gene>